<keyword evidence="6" id="KW-0175">Coiled coil</keyword>
<dbReference type="PANTHER" id="PTHR16011:SF0">
    <property type="entry name" value="INTRAFLAGELLAR TRANSPORT PROTEIN 57 HOMOLOG"/>
    <property type="match status" value="1"/>
</dbReference>
<dbReference type="EMBL" id="RHFK02000020">
    <property type="protein sequence ID" value="TWW57421.1"/>
    <property type="molecule type" value="Genomic_DNA"/>
</dbReference>
<dbReference type="GO" id="GO:0042073">
    <property type="term" value="P:intraciliary transport"/>
    <property type="evidence" value="ECO:0007669"/>
    <property type="project" value="TreeGrafter"/>
</dbReference>
<dbReference type="GO" id="GO:0005929">
    <property type="term" value="C:cilium"/>
    <property type="evidence" value="ECO:0007669"/>
    <property type="project" value="UniProtKB-SubCell"/>
</dbReference>
<feature type="region of interest" description="Disordered" evidence="7">
    <location>
        <begin position="183"/>
        <end position="203"/>
    </location>
</feature>
<feature type="coiled-coil region" evidence="6">
    <location>
        <begin position="289"/>
        <end position="330"/>
    </location>
</feature>
<comment type="subcellular location">
    <subcellularLocation>
        <location evidence="1">Cell projection</location>
        <location evidence="1">Cilium</location>
    </subcellularLocation>
</comment>
<evidence type="ECO:0000313" key="8">
    <source>
        <dbReference type="EMBL" id="TWW57421.1"/>
    </source>
</evidence>
<evidence type="ECO:0000256" key="5">
    <source>
        <dbReference type="ARBA" id="ARBA00023273"/>
    </source>
</evidence>
<evidence type="ECO:0000256" key="7">
    <source>
        <dbReference type="SAM" id="MobiDB-lite"/>
    </source>
</evidence>
<evidence type="ECO:0000313" key="9">
    <source>
        <dbReference type="Proteomes" id="UP000324091"/>
    </source>
</evidence>
<dbReference type="GO" id="GO:1905515">
    <property type="term" value="P:non-motile cilium assembly"/>
    <property type="evidence" value="ECO:0007669"/>
    <property type="project" value="TreeGrafter"/>
</dbReference>
<evidence type="ECO:0000256" key="2">
    <source>
        <dbReference type="ARBA" id="ARBA00009415"/>
    </source>
</evidence>
<gene>
    <name evidence="8" type="ORF">D4764_07G0001400</name>
</gene>
<dbReference type="Proteomes" id="UP000324091">
    <property type="component" value="Chromosome 7"/>
</dbReference>
<protein>
    <recommendedName>
        <fullName evidence="3">Intraflagellar transport protein 57 homolog</fullName>
    </recommendedName>
</protein>
<reference evidence="8 9" key="1">
    <citation type="submission" date="2019-04" db="EMBL/GenBank/DDBJ databases">
        <title>Chromosome genome assembly for Takifugu flavidus.</title>
        <authorList>
            <person name="Xiao S."/>
        </authorList>
    </citation>
    <scope>NUCLEOTIDE SEQUENCE [LARGE SCALE GENOMIC DNA]</scope>
    <source>
        <strain evidence="8">HTHZ2018</strain>
        <tissue evidence="8">Muscle</tissue>
    </source>
</reference>
<keyword evidence="5" id="KW-0966">Cell projection</keyword>
<dbReference type="InterPro" id="IPR019530">
    <property type="entry name" value="Intra-flagellar_transport_57"/>
</dbReference>
<sequence length="382" mass="43588">MADGRRPDDRGPGADYCVFALMEGLLEKLKLLDYEKVLAKHIRNLSRHYFGSSCHVLSKQFYLFAIIAAWLINKAGRPFPQPLKHDEPNAIAFNILAELQAFGVQVDFPPSKLKSGSGVHVCFVLDRLAGEALKRTGFAFRRPKYPAESPEVEAVVEDDAALTLSKVEAIQPTEDDDVLDTVNLQSTHPEPQPSTTAGDISESSVDAAEWNLEVERGLTQLNVTTRSDKKQWRIYLDQMHQHNDQIKCLMEDSKRYLARQQEDTSKALEKFSSKKKYISQKLEPLIQEYLSVQARLHEEQERYEQANARVMEKRQELTEISDEVMKIKQEIDVRNMTDGAPVARIRCSLTRLRQEVVQMDEKIGIVQHLLLQATLKEKPDMI</sequence>
<dbReference type="Pfam" id="PF10498">
    <property type="entry name" value="IFT57"/>
    <property type="match status" value="1"/>
</dbReference>
<comment type="caution">
    <text evidence="8">The sequence shown here is derived from an EMBL/GenBank/DDBJ whole genome shotgun (WGS) entry which is preliminary data.</text>
</comment>
<evidence type="ECO:0000256" key="6">
    <source>
        <dbReference type="SAM" id="Coils"/>
    </source>
</evidence>
<name>A0A5C6MTG1_9TELE</name>
<evidence type="ECO:0000256" key="4">
    <source>
        <dbReference type="ARBA" id="ARBA00023069"/>
    </source>
</evidence>
<evidence type="ECO:0000256" key="1">
    <source>
        <dbReference type="ARBA" id="ARBA00004138"/>
    </source>
</evidence>
<organism evidence="8 9">
    <name type="scientific">Takifugu flavidus</name>
    <name type="common">sansaifugu</name>
    <dbReference type="NCBI Taxonomy" id="433684"/>
    <lineage>
        <taxon>Eukaryota</taxon>
        <taxon>Metazoa</taxon>
        <taxon>Chordata</taxon>
        <taxon>Craniata</taxon>
        <taxon>Vertebrata</taxon>
        <taxon>Euteleostomi</taxon>
        <taxon>Actinopterygii</taxon>
        <taxon>Neopterygii</taxon>
        <taxon>Teleostei</taxon>
        <taxon>Neoteleostei</taxon>
        <taxon>Acanthomorphata</taxon>
        <taxon>Eupercaria</taxon>
        <taxon>Tetraodontiformes</taxon>
        <taxon>Tetradontoidea</taxon>
        <taxon>Tetraodontidae</taxon>
        <taxon>Takifugu</taxon>
    </lineage>
</organism>
<proteinExistence type="inferred from homology"/>
<dbReference type="GO" id="GO:0005794">
    <property type="term" value="C:Golgi apparatus"/>
    <property type="evidence" value="ECO:0007669"/>
    <property type="project" value="TreeGrafter"/>
</dbReference>
<evidence type="ECO:0000256" key="3">
    <source>
        <dbReference type="ARBA" id="ARBA00020568"/>
    </source>
</evidence>
<dbReference type="GO" id="GO:0030992">
    <property type="term" value="C:intraciliary transport particle B"/>
    <property type="evidence" value="ECO:0007669"/>
    <property type="project" value="TreeGrafter"/>
</dbReference>
<accession>A0A5C6MTG1</accession>
<keyword evidence="4" id="KW-0969">Cilium</keyword>
<comment type="similarity">
    <text evidence="2">Belongs to the IFT57 family.</text>
</comment>
<keyword evidence="8" id="KW-0282">Flagellum</keyword>
<dbReference type="PANTHER" id="PTHR16011">
    <property type="entry name" value="IFT57/HIPPI"/>
    <property type="match status" value="1"/>
</dbReference>
<dbReference type="GO" id="GO:0005815">
    <property type="term" value="C:microtubule organizing center"/>
    <property type="evidence" value="ECO:0007669"/>
    <property type="project" value="TreeGrafter"/>
</dbReference>
<dbReference type="AlphaFoldDB" id="A0A5C6MTG1"/>
<keyword evidence="9" id="KW-1185">Reference proteome</keyword>